<dbReference type="Proteomes" id="UP000324222">
    <property type="component" value="Unassembled WGS sequence"/>
</dbReference>
<organism evidence="2 3">
    <name type="scientific">Portunus trituberculatus</name>
    <name type="common">Swimming crab</name>
    <name type="synonym">Neptunus trituberculatus</name>
    <dbReference type="NCBI Taxonomy" id="210409"/>
    <lineage>
        <taxon>Eukaryota</taxon>
        <taxon>Metazoa</taxon>
        <taxon>Ecdysozoa</taxon>
        <taxon>Arthropoda</taxon>
        <taxon>Crustacea</taxon>
        <taxon>Multicrustacea</taxon>
        <taxon>Malacostraca</taxon>
        <taxon>Eumalacostraca</taxon>
        <taxon>Eucarida</taxon>
        <taxon>Decapoda</taxon>
        <taxon>Pleocyemata</taxon>
        <taxon>Brachyura</taxon>
        <taxon>Eubrachyura</taxon>
        <taxon>Portunoidea</taxon>
        <taxon>Portunidae</taxon>
        <taxon>Portuninae</taxon>
        <taxon>Portunus</taxon>
    </lineage>
</organism>
<keyword evidence="3" id="KW-1185">Reference proteome</keyword>
<sequence length="77" mass="8760">MHRDQAHHRPSKHSNWLSQVVIHCYASSLRHGTFGDAARTTNNSSINDERNPAKGNKDVVEKKKDPLTSRSLNKLNR</sequence>
<protein>
    <submittedName>
        <fullName evidence="2">Uncharacterized protein</fullName>
    </submittedName>
</protein>
<proteinExistence type="predicted"/>
<feature type="compositionally biased region" description="Polar residues" evidence="1">
    <location>
        <begin position="68"/>
        <end position="77"/>
    </location>
</feature>
<comment type="caution">
    <text evidence="2">The sequence shown here is derived from an EMBL/GenBank/DDBJ whole genome shotgun (WGS) entry which is preliminary data.</text>
</comment>
<evidence type="ECO:0000256" key="1">
    <source>
        <dbReference type="SAM" id="MobiDB-lite"/>
    </source>
</evidence>
<feature type="region of interest" description="Disordered" evidence="1">
    <location>
        <begin position="34"/>
        <end position="77"/>
    </location>
</feature>
<dbReference type="EMBL" id="VSRR010084011">
    <property type="protein sequence ID" value="MPC90333.1"/>
    <property type="molecule type" value="Genomic_DNA"/>
</dbReference>
<reference evidence="2 3" key="1">
    <citation type="submission" date="2019-05" db="EMBL/GenBank/DDBJ databases">
        <title>Another draft genome of Portunus trituberculatus and its Hox gene families provides insights of decapod evolution.</title>
        <authorList>
            <person name="Jeong J.-H."/>
            <person name="Song I."/>
            <person name="Kim S."/>
            <person name="Choi T."/>
            <person name="Kim D."/>
            <person name="Ryu S."/>
            <person name="Kim W."/>
        </authorList>
    </citation>
    <scope>NUCLEOTIDE SEQUENCE [LARGE SCALE GENOMIC DNA]</scope>
    <source>
        <tissue evidence="2">Muscle</tissue>
    </source>
</reference>
<gene>
    <name evidence="2" type="ORF">E2C01_085312</name>
</gene>
<accession>A0A5B7J797</accession>
<evidence type="ECO:0000313" key="3">
    <source>
        <dbReference type="Proteomes" id="UP000324222"/>
    </source>
</evidence>
<name>A0A5B7J797_PORTR</name>
<dbReference type="AlphaFoldDB" id="A0A5B7J797"/>
<evidence type="ECO:0000313" key="2">
    <source>
        <dbReference type="EMBL" id="MPC90333.1"/>
    </source>
</evidence>
<feature type="compositionally biased region" description="Basic and acidic residues" evidence="1">
    <location>
        <begin position="47"/>
        <end position="67"/>
    </location>
</feature>